<evidence type="ECO:0000313" key="2">
    <source>
        <dbReference type="Proteomes" id="UP000076268"/>
    </source>
</evidence>
<gene>
    <name evidence="1" type="ORF">AXX12_08685</name>
</gene>
<organism evidence="1 2">
    <name type="scientific">Anaerosporomusa subterranea</name>
    <dbReference type="NCBI Taxonomy" id="1794912"/>
    <lineage>
        <taxon>Bacteria</taxon>
        <taxon>Bacillati</taxon>
        <taxon>Bacillota</taxon>
        <taxon>Negativicutes</taxon>
        <taxon>Acetonemataceae</taxon>
        <taxon>Anaerosporomusa</taxon>
    </lineage>
</organism>
<proteinExistence type="predicted"/>
<sequence>MDIAALSIMLSQSNVQQQAGISVMKLAMGAATDQADSLTAMMKATELSIQPYLGSNVDVQV</sequence>
<accession>A0A154BRG8</accession>
<dbReference type="EMBL" id="LSGP01000017">
    <property type="protein sequence ID" value="KYZ76499.1"/>
    <property type="molecule type" value="Genomic_DNA"/>
</dbReference>
<dbReference type="OrthoDB" id="1924973at2"/>
<dbReference type="Pfam" id="PF14070">
    <property type="entry name" value="YjfB_motility"/>
    <property type="match status" value="1"/>
</dbReference>
<keyword evidence="2" id="KW-1185">Reference proteome</keyword>
<reference evidence="1 2" key="1">
    <citation type="submission" date="2016-02" db="EMBL/GenBank/DDBJ databases">
        <title>Anaerosporomusa subterraneum gen. nov., sp. nov., a spore-forming obligate anaerobe isolated from saprolite.</title>
        <authorList>
            <person name="Choi J.K."/>
            <person name="Shah M."/>
            <person name="Yee N."/>
        </authorList>
    </citation>
    <scope>NUCLEOTIDE SEQUENCE [LARGE SCALE GENOMIC DNA]</scope>
    <source>
        <strain evidence="1 2">RU4</strain>
    </source>
</reference>
<protein>
    <recommendedName>
        <fullName evidence="3">Motility protein</fullName>
    </recommendedName>
</protein>
<dbReference type="RefSeq" id="WP_066242073.1">
    <property type="nucleotide sequence ID" value="NZ_LSGP01000017.1"/>
</dbReference>
<dbReference type="Proteomes" id="UP000076268">
    <property type="component" value="Unassembled WGS sequence"/>
</dbReference>
<dbReference type="AlphaFoldDB" id="A0A154BRG8"/>
<evidence type="ECO:0000313" key="1">
    <source>
        <dbReference type="EMBL" id="KYZ76499.1"/>
    </source>
</evidence>
<dbReference type="STRING" id="1794912.AXX12_08685"/>
<dbReference type="InterPro" id="IPR025906">
    <property type="entry name" value="YjfB_motility"/>
</dbReference>
<evidence type="ECO:0008006" key="3">
    <source>
        <dbReference type="Google" id="ProtNLM"/>
    </source>
</evidence>
<comment type="caution">
    <text evidence="1">The sequence shown here is derived from an EMBL/GenBank/DDBJ whole genome shotgun (WGS) entry which is preliminary data.</text>
</comment>
<name>A0A154BRG8_ANASB</name>